<dbReference type="FunFam" id="3.40.30.10:FF:000221">
    <property type="entry name" value="Glutathione S-transferase rho"/>
    <property type="match status" value="1"/>
</dbReference>
<dbReference type="SUPFAM" id="SSF52833">
    <property type="entry name" value="Thioredoxin-like"/>
    <property type="match status" value="1"/>
</dbReference>
<dbReference type="AlphaFoldDB" id="A0A6P3W1E5"/>
<dbReference type="Proteomes" id="UP000515152">
    <property type="component" value="Chromosome 19"/>
</dbReference>
<evidence type="ECO:0000259" key="1">
    <source>
        <dbReference type="PROSITE" id="PS50404"/>
    </source>
</evidence>
<evidence type="ECO:0000313" key="4">
    <source>
        <dbReference type="RefSeq" id="XP_012686882.1"/>
    </source>
</evidence>
<keyword evidence="3" id="KW-1185">Reference proteome</keyword>
<evidence type="ECO:0000259" key="2">
    <source>
        <dbReference type="PROSITE" id="PS50405"/>
    </source>
</evidence>
<evidence type="ECO:0000313" key="3">
    <source>
        <dbReference type="Proteomes" id="UP000515152"/>
    </source>
</evidence>
<name>A0A6P3W1E5_CLUHA</name>
<dbReference type="Gene3D" id="1.20.1050.10">
    <property type="match status" value="1"/>
</dbReference>
<dbReference type="Gene3D" id="3.40.30.10">
    <property type="entry name" value="Glutaredoxin"/>
    <property type="match status" value="1"/>
</dbReference>
<dbReference type="SFLD" id="SFLDS00019">
    <property type="entry name" value="Glutathione_Transferase_(cytos"/>
    <property type="match status" value="1"/>
</dbReference>
<dbReference type="InterPro" id="IPR010987">
    <property type="entry name" value="Glutathione-S-Trfase_C-like"/>
</dbReference>
<proteinExistence type="predicted"/>
<dbReference type="Pfam" id="PF13409">
    <property type="entry name" value="GST_N_2"/>
    <property type="match status" value="1"/>
</dbReference>
<dbReference type="InterPro" id="IPR036249">
    <property type="entry name" value="Thioredoxin-like_sf"/>
</dbReference>
<dbReference type="CDD" id="cd00570">
    <property type="entry name" value="GST_N_family"/>
    <property type="match status" value="1"/>
</dbReference>
<dbReference type="SFLD" id="SFLDG00358">
    <property type="entry name" value="Main_(cytGST)"/>
    <property type="match status" value="1"/>
</dbReference>
<dbReference type="GeneID" id="105903652"/>
<dbReference type="InterPro" id="IPR036282">
    <property type="entry name" value="Glutathione-S-Trfase_C_sf"/>
</dbReference>
<dbReference type="PANTHER" id="PTHR42673">
    <property type="entry name" value="MALEYLACETOACETATE ISOMERASE"/>
    <property type="match status" value="1"/>
</dbReference>
<dbReference type="SUPFAM" id="SSF47616">
    <property type="entry name" value="GST C-terminal domain-like"/>
    <property type="match status" value="1"/>
</dbReference>
<accession>A0A6P3W1E5</accession>
<dbReference type="InterPro" id="IPR040079">
    <property type="entry name" value="Glutathione_S-Trfase"/>
</dbReference>
<dbReference type="GO" id="GO:0005739">
    <property type="term" value="C:mitochondrion"/>
    <property type="evidence" value="ECO:0007669"/>
    <property type="project" value="TreeGrafter"/>
</dbReference>
<dbReference type="RefSeq" id="XP_012686882.1">
    <property type="nucleotide sequence ID" value="XM_012831428.3"/>
</dbReference>
<dbReference type="GO" id="GO:0004364">
    <property type="term" value="F:glutathione transferase activity"/>
    <property type="evidence" value="ECO:0007669"/>
    <property type="project" value="TreeGrafter"/>
</dbReference>
<dbReference type="CDD" id="cd00299">
    <property type="entry name" value="GST_C_family"/>
    <property type="match status" value="1"/>
</dbReference>
<dbReference type="KEGG" id="char:105903652"/>
<sequence length="224" mass="25705">MAKDMFLLWASGSPPCWRIMIALEEKNLQGYQHKLLSFDKGEHKSKEVLDINPRGQLPAFRHGTNVINESGAACMYLENQFKSHGNQLIPSDQAEQALVYQRTFEAFNAHQKMVDVVMYAFRVPAEEKHEATEKRNKEAATTEFQLWEGYLQKTGPYIAGKNFSMADVVFFPTLALAFRLGMRQTKYPKLGAYHGFLKDRPSIKATWPTHWLQEPPLKDPLKDV</sequence>
<gene>
    <name evidence="4" type="primary">LOC105903652</name>
</gene>
<dbReference type="OrthoDB" id="2309723at2759"/>
<dbReference type="GO" id="GO:0006559">
    <property type="term" value="P:L-phenylalanine catabolic process"/>
    <property type="evidence" value="ECO:0007669"/>
    <property type="project" value="TreeGrafter"/>
</dbReference>
<dbReference type="PROSITE" id="PS50404">
    <property type="entry name" value="GST_NTER"/>
    <property type="match status" value="1"/>
</dbReference>
<feature type="domain" description="GST C-terminal" evidence="2">
    <location>
        <begin position="92"/>
        <end position="217"/>
    </location>
</feature>
<dbReference type="Pfam" id="PF14497">
    <property type="entry name" value="GST_C_3"/>
    <property type="match status" value="1"/>
</dbReference>
<dbReference type="GO" id="GO:0016034">
    <property type="term" value="F:maleylacetoacetate isomerase activity"/>
    <property type="evidence" value="ECO:0007669"/>
    <property type="project" value="TreeGrafter"/>
</dbReference>
<protein>
    <submittedName>
        <fullName evidence="4">Glutathione S-transferase A-like</fullName>
    </submittedName>
</protein>
<feature type="domain" description="GST N-terminal" evidence="1">
    <location>
        <begin position="3"/>
        <end position="85"/>
    </location>
</feature>
<dbReference type="InterPro" id="IPR004046">
    <property type="entry name" value="GST_C"/>
</dbReference>
<reference evidence="4" key="1">
    <citation type="submission" date="2025-08" db="UniProtKB">
        <authorList>
            <consortium name="RefSeq"/>
        </authorList>
    </citation>
    <scope>IDENTIFICATION</scope>
</reference>
<dbReference type="FunFam" id="1.20.1050.10:FF:000046">
    <property type="entry name" value="Glutathione S-transferase rho"/>
    <property type="match status" value="1"/>
</dbReference>
<organism evidence="3 4">
    <name type="scientific">Clupea harengus</name>
    <name type="common">Atlantic herring</name>
    <dbReference type="NCBI Taxonomy" id="7950"/>
    <lineage>
        <taxon>Eukaryota</taxon>
        <taxon>Metazoa</taxon>
        <taxon>Chordata</taxon>
        <taxon>Craniata</taxon>
        <taxon>Vertebrata</taxon>
        <taxon>Euteleostomi</taxon>
        <taxon>Actinopterygii</taxon>
        <taxon>Neopterygii</taxon>
        <taxon>Teleostei</taxon>
        <taxon>Clupei</taxon>
        <taxon>Clupeiformes</taxon>
        <taxon>Clupeoidei</taxon>
        <taxon>Clupeidae</taxon>
        <taxon>Clupea</taxon>
    </lineage>
</organism>
<dbReference type="GO" id="GO:0006749">
    <property type="term" value="P:glutathione metabolic process"/>
    <property type="evidence" value="ECO:0007669"/>
    <property type="project" value="TreeGrafter"/>
</dbReference>
<dbReference type="InterPro" id="IPR004045">
    <property type="entry name" value="Glutathione_S-Trfase_N"/>
</dbReference>
<dbReference type="PROSITE" id="PS50405">
    <property type="entry name" value="GST_CTER"/>
    <property type="match status" value="1"/>
</dbReference>
<dbReference type="PANTHER" id="PTHR42673:SF4">
    <property type="entry name" value="MALEYLACETOACETATE ISOMERASE"/>
    <property type="match status" value="1"/>
</dbReference>